<comment type="catalytic activity">
    <reaction evidence="10">
        <text>sulfate + ATP + H(+) = adenosine 5'-phosphosulfate + diphosphate</text>
        <dbReference type="Rhea" id="RHEA:18133"/>
        <dbReference type="ChEBI" id="CHEBI:15378"/>
        <dbReference type="ChEBI" id="CHEBI:16189"/>
        <dbReference type="ChEBI" id="CHEBI:30616"/>
        <dbReference type="ChEBI" id="CHEBI:33019"/>
        <dbReference type="ChEBI" id="CHEBI:58243"/>
        <dbReference type="EC" id="2.7.7.4"/>
    </reaction>
</comment>
<dbReference type="Gene3D" id="3.40.50.620">
    <property type="entry name" value="HUPs"/>
    <property type="match status" value="1"/>
</dbReference>
<organism evidence="16 19">
    <name type="scientific">Azospirillum argentinense</name>
    <dbReference type="NCBI Taxonomy" id="2970906"/>
    <lineage>
        <taxon>Bacteria</taxon>
        <taxon>Pseudomonadati</taxon>
        <taxon>Pseudomonadota</taxon>
        <taxon>Alphaproteobacteria</taxon>
        <taxon>Rhodospirillales</taxon>
        <taxon>Azospirillaceae</taxon>
        <taxon>Azospirillum</taxon>
    </lineage>
</organism>
<evidence type="ECO:0000256" key="4">
    <source>
        <dbReference type="ARBA" id="ARBA00022679"/>
    </source>
</evidence>
<protein>
    <recommendedName>
        <fullName evidence="3">Sulfate adenylyltransferase subunit 2</fullName>
        <ecNumber evidence="2">2.7.7.4</ecNumber>
    </recommendedName>
    <alternativeName>
        <fullName evidence="8">ATP-sulfurylase small subunit</fullName>
    </alternativeName>
    <alternativeName>
        <fullName evidence="9">Sulfate adenylate transferase</fullName>
    </alternativeName>
</protein>
<dbReference type="PIRSF" id="PIRSF002936">
    <property type="entry name" value="CysDAde_trans"/>
    <property type="match status" value="1"/>
</dbReference>
<dbReference type="InterPro" id="IPR011784">
    <property type="entry name" value="SO4_adenylTrfase_ssu"/>
</dbReference>
<dbReference type="GO" id="GO:0004781">
    <property type="term" value="F:sulfate adenylyltransferase (ATP) activity"/>
    <property type="evidence" value="ECO:0007669"/>
    <property type="project" value="UniProtKB-EC"/>
</dbReference>
<dbReference type="Proteomes" id="UP001628281">
    <property type="component" value="Unassembled WGS sequence"/>
</dbReference>
<comment type="similarity">
    <text evidence="1">Belongs to the PAPS reductase family. CysD subfamily.</text>
</comment>
<sequence length="265" mass="30847">MTADLDYLESQSIYILREAYNRIDKLALLWSIGKDSNVLLWLCRKAFFGRVPFPVVQLDTAMELQEVYDFRDRIAGEWDLDLRVEQCPPEADMDQTLPPLTRAAARKTEGLKNLLRTGKYQGIMVGIRRDEQATRAKERVFSPRSLEGDWDVKDQPAEFWDHYKTRFDEGTHVRIHPLLHWTELDIWRYSKREGIPIVPLYFAKDGKRYRSLGEKNITFPVDSTAGTIDEIIAELVVTRIPERAGRAMDNEAEDSFERLRSSGYM</sequence>
<evidence type="ECO:0000313" key="20">
    <source>
        <dbReference type="Proteomes" id="UP000325333"/>
    </source>
</evidence>
<dbReference type="EC" id="2.7.7.4" evidence="2"/>
<feature type="domain" description="Phosphoadenosine phosphosulphate reductase" evidence="11">
    <location>
        <begin position="26"/>
        <end position="218"/>
    </location>
</feature>
<accession>A0A4D8PIR0</accession>
<reference evidence="15 18" key="2">
    <citation type="submission" date="2018-01" db="EMBL/GenBank/DDBJ databases">
        <title>Whole genome sequence of Azospirillum brasilense REC3 isolated from strawberry roots.</title>
        <authorList>
            <person name="Fontana C.A."/>
            <person name="Salazar S.M."/>
            <person name="Bassi D."/>
            <person name="Puglisi E."/>
            <person name="Lovaisa N.C."/>
            <person name="Toffoli L.M."/>
            <person name="Pedraza R."/>
            <person name="Cocconcelli P.S."/>
        </authorList>
    </citation>
    <scope>NUCLEOTIDE SEQUENCE [LARGE SCALE GENOMIC DNA]</scope>
    <source>
        <strain evidence="15 18">REC3</strain>
    </source>
</reference>
<evidence type="ECO:0000313" key="21">
    <source>
        <dbReference type="Proteomes" id="UP001628281"/>
    </source>
</evidence>
<dbReference type="InterPro" id="IPR014729">
    <property type="entry name" value="Rossmann-like_a/b/a_fold"/>
</dbReference>
<dbReference type="GO" id="GO:0005524">
    <property type="term" value="F:ATP binding"/>
    <property type="evidence" value="ECO:0007669"/>
    <property type="project" value="UniProtKB-KW"/>
</dbReference>
<evidence type="ECO:0000256" key="6">
    <source>
        <dbReference type="ARBA" id="ARBA00022741"/>
    </source>
</evidence>
<evidence type="ECO:0000313" key="17">
    <source>
        <dbReference type="Proteomes" id="UP000027186"/>
    </source>
</evidence>
<gene>
    <name evidence="16" type="primary">cysD</name>
    <name evidence="12" type="ORF">ABAZ39_06025</name>
    <name evidence="14" type="ORF">ACJ41P_03385</name>
    <name evidence="15" type="ORF">C1S70_01315</name>
    <name evidence="16" type="ORF">D3093_03140</name>
    <name evidence="13" type="ORF">FH063_001100</name>
</gene>
<keyword evidence="21" id="KW-1185">Reference proteome</keyword>
<dbReference type="GO" id="GO:0000103">
    <property type="term" value="P:sulfate assimilation"/>
    <property type="evidence" value="ECO:0007669"/>
    <property type="project" value="InterPro"/>
</dbReference>
<accession>A0A060DKR5</accession>
<evidence type="ECO:0000313" key="12">
    <source>
        <dbReference type="EMBL" id="AIB11573.1"/>
    </source>
</evidence>
<evidence type="ECO:0000256" key="9">
    <source>
        <dbReference type="ARBA" id="ARBA00031812"/>
    </source>
</evidence>
<dbReference type="NCBIfam" id="NF003587">
    <property type="entry name" value="PRK05253.1"/>
    <property type="match status" value="1"/>
</dbReference>
<dbReference type="Proteomes" id="UP000298595">
    <property type="component" value="Chromosome"/>
</dbReference>
<evidence type="ECO:0000256" key="7">
    <source>
        <dbReference type="ARBA" id="ARBA00022840"/>
    </source>
</evidence>
<evidence type="ECO:0000313" key="19">
    <source>
        <dbReference type="Proteomes" id="UP000298595"/>
    </source>
</evidence>
<evidence type="ECO:0000313" key="18">
    <source>
        <dbReference type="Proteomes" id="UP000236268"/>
    </source>
</evidence>
<evidence type="ECO:0000256" key="2">
    <source>
        <dbReference type="ARBA" id="ARBA00012391"/>
    </source>
</evidence>
<keyword evidence="7" id="KW-0067">ATP-binding</keyword>
<evidence type="ECO:0000259" key="11">
    <source>
        <dbReference type="Pfam" id="PF01507"/>
    </source>
</evidence>
<dbReference type="KEGG" id="aare:D3093_03140"/>
<dbReference type="EMBL" id="VEWN01000001">
    <property type="protein sequence ID" value="KAA1058900.1"/>
    <property type="molecule type" value="Genomic_DNA"/>
</dbReference>
<dbReference type="Proteomes" id="UP000236268">
    <property type="component" value="Unassembled WGS sequence"/>
</dbReference>
<reference evidence="13 20" key="4">
    <citation type="submission" date="2019-07" db="EMBL/GenBank/DDBJ databases">
        <title>Genome sequencing of the stress-tolerant strain Azospirillum brasilense Az19.</title>
        <authorList>
            <person name="Maroniche G.A."/>
            <person name="Garcia J.E."/>
            <person name="Pagnussat L."/>
            <person name="Amenta M."/>
            <person name="Creus C.M."/>
        </authorList>
    </citation>
    <scope>NUCLEOTIDE SEQUENCE [LARGE SCALE GENOMIC DNA]</scope>
    <source>
        <strain evidence="13 20">Az19</strain>
    </source>
</reference>
<evidence type="ECO:0000256" key="1">
    <source>
        <dbReference type="ARBA" id="ARBA00008885"/>
    </source>
</evidence>
<dbReference type="SUPFAM" id="SSF52402">
    <property type="entry name" value="Adenine nucleotide alpha hydrolases-like"/>
    <property type="match status" value="1"/>
</dbReference>
<name>A0A4D8PIR0_9PROT</name>
<keyword evidence="6" id="KW-0547">Nucleotide-binding</keyword>
<evidence type="ECO:0000256" key="3">
    <source>
        <dbReference type="ARBA" id="ARBA00022004"/>
    </source>
</evidence>
<keyword evidence="5 16" id="KW-0548">Nucleotidyltransferase</keyword>
<reference evidence="16 19" key="3">
    <citation type="submission" date="2018-09" db="EMBL/GenBank/DDBJ databases">
        <title>Whole genome based analysis of evolution and adaptive divergence in Indian and Brazilian strains of Azospirillum brasilense.</title>
        <authorList>
            <person name="Singh C."/>
            <person name="Tripathi A.K."/>
        </authorList>
    </citation>
    <scope>NUCLEOTIDE SEQUENCE [LARGE SCALE GENOMIC DNA]</scope>
    <source>
        <strain evidence="16 19">MTCC4035</strain>
    </source>
</reference>
<dbReference type="PANTHER" id="PTHR43196">
    <property type="entry name" value="SULFATE ADENYLYLTRANSFERASE SUBUNIT 2"/>
    <property type="match status" value="1"/>
</dbReference>
<dbReference type="InterPro" id="IPR002500">
    <property type="entry name" value="PAPS_reduct_dom"/>
</dbReference>
<evidence type="ECO:0000313" key="14">
    <source>
        <dbReference type="EMBL" id="MFL7900150.1"/>
    </source>
</evidence>
<keyword evidence="4 16" id="KW-0808">Transferase</keyword>
<evidence type="ECO:0000256" key="5">
    <source>
        <dbReference type="ARBA" id="ARBA00022695"/>
    </source>
</evidence>
<dbReference type="RefSeq" id="WP_014240756.1">
    <property type="nucleotide sequence ID" value="NZ_CP007793.1"/>
</dbReference>
<dbReference type="KEGG" id="abq:ABAZ39_06025"/>
<dbReference type="Proteomes" id="UP000325333">
    <property type="component" value="Unassembled WGS sequence"/>
</dbReference>
<dbReference type="OrthoDB" id="9772604at2"/>
<dbReference type="InterPro" id="IPR050128">
    <property type="entry name" value="Sulfate_adenylyltrnsfr_sub2"/>
</dbReference>
<evidence type="ECO:0000256" key="8">
    <source>
        <dbReference type="ARBA" id="ARBA00030256"/>
    </source>
</evidence>
<dbReference type="EMBL" id="CP032321">
    <property type="protein sequence ID" value="QCN94339.1"/>
    <property type="molecule type" value="Genomic_DNA"/>
</dbReference>
<evidence type="ECO:0000256" key="10">
    <source>
        <dbReference type="ARBA" id="ARBA00049370"/>
    </source>
</evidence>
<reference evidence="14 21" key="5">
    <citation type="submission" date="2024-11" db="EMBL/GenBank/DDBJ databases">
        <title>Draft genome sequences of two bacteria associated to sugarcane roots in Colombia.</title>
        <authorList>
            <person name="Pardo-Diaz S."/>
            <person name="Masmela-Mendoza J."/>
            <person name="Delgadillo-Duran P."/>
            <person name="Bautista E.J."/>
            <person name="Rojas-Tapias D.F."/>
        </authorList>
    </citation>
    <scope>NUCLEOTIDE SEQUENCE [LARGE SCALE GENOMIC DNA]</scope>
    <source>
        <strain evidence="14 21">Ap18</strain>
    </source>
</reference>
<reference evidence="12 17" key="1">
    <citation type="journal article" date="2014" name="Genome Announc.">
        <title>Complete Genome Sequence of the Model Rhizosphere Strain Azospirillum brasilense Az39, Successfully Applied in Agriculture.</title>
        <authorList>
            <person name="Rivera D."/>
            <person name="Revale S."/>
            <person name="Molina R."/>
            <person name="Gualpa J."/>
            <person name="Puente M."/>
            <person name="Maroniche G."/>
            <person name="Paris G."/>
            <person name="Baker D."/>
            <person name="Clavijo B."/>
            <person name="McLay K."/>
            <person name="Spaepen S."/>
            <person name="Perticari A."/>
            <person name="Vazquez M."/>
            <person name="Wisniewski-Dye F."/>
            <person name="Watkins C."/>
            <person name="Martinez-Abarca F."/>
            <person name="Vanderleyden J."/>
            <person name="Cassan F."/>
        </authorList>
    </citation>
    <scope>NUCLEOTIDE SEQUENCE [LARGE SCALE GENOMIC DNA]</scope>
    <source>
        <strain evidence="12 17">Az39</strain>
    </source>
</reference>
<dbReference type="Pfam" id="PF01507">
    <property type="entry name" value="PAPS_reduct"/>
    <property type="match status" value="1"/>
</dbReference>
<dbReference type="EMBL" id="CP007793">
    <property type="protein sequence ID" value="AIB11573.1"/>
    <property type="molecule type" value="Genomic_DNA"/>
</dbReference>
<dbReference type="AlphaFoldDB" id="A0A4D8PIR0"/>
<dbReference type="EMBL" id="POWG01000001">
    <property type="protein sequence ID" value="PNR00774.1"/>
    <property type="molecule type" value="Genomic_DNA"/>
</dbReference>
<evidence type="ECO:0000313" key="16">
    <source>
        <dbReference type="EMBL" id="QCN94339.1"/>
    </source>
</evidence>
<dbReference type="PANTHER" id="PTHR43196:SF1">
    <property type="entry name" value="SULFATE ADENYLYLTRANSFERASE SUBUNIT 2"/>
    <property type="match status" value="1"/>
</dbReference>
<dbReference type="EMBL" id="JBJLSN010000003">
    <property type="protein sequence ID" value="MFL7900150.1"/>
    <property type="molecule type" value="Genomic_DNA"/>
</dbReference>
<dbReference type="Proteomes" id="UP000027186">
    <property type="component" value="Chromosome"/>
</dbReference>
<proteinExistence type="inferred from homology"/>
<evidence type="ECO:0000313" key="13">
    <source>
        <dbReference type="EMBL" id="KAA1058900.1"/>
    </source>
</evidence>
<evidence type="ECO:0000313" key="15">
    <source>
        <dbReference type="EMBL" id="PNR00774.1"/>
    </source>
</evidence>